<reference evidence="1" key="1">
    <citation type="submission" date="2022-07" db="EMBL/GenBank/DDBJ databases">
        <title>Phylogenomic reconstructions and comparative analyses of Kickxellomycotina fungi.</title>
        <authorList>
            <person name="Reynolds N.K."/>
            <person name="Stajich J.E."/>
            <person name="Barry K."/>
            <person name="Grigoriev I.V."/>
            <person name="Crous P."/>
            <person name="Smith M.E."/>
        </authorList>
    </citation>
    <scope>NUCLEOTIDE SEQUENCE</scope>
    <source>
        <strain evidence="1">CBS 109366</strain>
    </source>
</reference>
<proteinExistence type="predicted"/>
<evidence type="ECO:0000313" key="2">
    <source>
        <dbReference type="Proteomes" id="UP001140234"/>
    </source>
</evidence>
<organism evidence="1 2">
    <name type="scientific">Coemansia nantahalensis</name>
    <dbReference type="NCBI Taxonomy" id="2789366"/>
    <lineage>
        <taxon>Eukaryota</taxon>
        <taxon>Fungi</taxon>
        <taxon>Fungi incertae sedis</taxon>
        <taxon>Zoopagomycota</taxon>
        <taxon>Kickxellomycotina</taxon>
        <taxon>Kickxellomycetes</taxon>
        <taxon>Kickxellales</taxon>
        <taxon>Kickxellaceae</taxon>
        <taxon>Coemansia</taxon>
    </lineage>
</organism>
<sequence>MAQTDIAEKTAKGLEFKDAGNQRFKDGEFGGAVREYHFALLHLRGLDADPHSVAGPKDPKDKKEEDVTEHEKTLSSILSNMAVCHLRLGKHESTIRCANDALKQNPFNHKAKFRLAQGLIRDGATVKAGKILDELEKILPSDAAFAAERRNIEAMEKKADAKQRKEFAGMFDRASNEAE</sequence>
<gene>
    <name evidence="1" type="ORF">IWQ57_003005</name>
</gene>
<evidence type="ECO:0000313" key="1">
    <source>
        <dbReference type="EMBL" id="KAJ2769673.1"/>
    </source>
</evidence>
<accession>A0ACC1JXX7</accession>
<protein>
    <submittedName>
        <fullName evidence="1">Uncharacterized protein</fullName>
    </submittedName>
</protein>
<dbReference type="Proteomes" id="UP001140234">
    <property type="component" value="Unassembled WGS sequence"/>
</dbReference>
<keyword evidence="2" id="KW-1185">Reference proteome</keyword>
<name>A0ACC1JXX7_9FUNG</name>
<dbReference type="EMBL" id="JANBUJ010000886">
    <property type="protein sequence ID" value="KAJ2769673.1"/>
    <property type="molecule type" value="Genomic_DNA"/>
</dbReference>
<comment type="caution">
    <text evidence="1">The sequence shown here is derived from an EMBL/GenBank/DDBJ whole genome shotgun (WGS) entry which is preliminary data.</text>
</comment>